<evidence type="ECO:0000313" key="3">
    <source>
        <dbReference type="Proteomes" id="UP001201262"/>
    </source>
</evidence>
<organism evidence="2 3">
    <name type="scientific">Talaromyces proteolyticus</name>
    <dbReference type="NCBI Taxonomy" id="1131652"/>
    <lineage>
        <taxon>Eukaryota</taxon>
        <taxon>Fungi</taxon>
        <taxon>Dikarya</taxon>
        <taxon>Ascomycota</taxon>
        <taxon>Pezizomycotina</taxon>
        <taxon>Eurotiomycetes</taxon>
        <taxon>Eurotiomycetidae</taxon>
        <taxon>Eurotiales</taxon>
        <taxon>Trichocomaceae</taxon>
        <taxon>Talaromyces</taxon>
        <taxon>Talaromyces sect. Bacilispori</taxon>
    </lineage>
</organism>
<feature type="chain" id="PRO_5041995135" description="Secreted protein" evidence="1">
    <location>
        <begin position="16"/>
        <end position="72"/>
    </location>
</feature>
<evidence type="ECO:0000313" key="2">
    <source>
        <dbReference type="EMBL" id="KAH8693917.1"/>
    </source>
</evidence>
<dbReference type="AlphaFoldDB" id="A0AAD4KRD4"/>
<sequence length="72" mass="8191">MSRLIFILRVQAVAAWTGRPDRLLTRSLWLSLPKRASAAALFYTPPAYHRRLVAARPTAFLAVYSFIPYTVL</sequence>
<name>A0AAD4KRD4_9EURO</name>
<gene>
    <name evidence="2" type="ORF">BGW36DRAFT_212642</name>
</gene>
<dbReference type="EMBL" id="JAJTJA010000009">
    <property type="protein sequence ID" value="KAH8693917.1"/>
    <property type="molecule type" value="Genomic_DNA"/>
</dbReference>
<evidence type="ECO:0000256" key="1">
    <source>
        <dbReference type="SAM" id="SignalP"/>
    </source>
</evidence>
<evidence type="ECO:0008006" key="4">
    <source>
        <dbReference type="Google" id="ProtNLM"/>
    </source>
</evidence>
<keyword evidence="3" id="KW-1185">Reference proteome</keyword>
<dbReference type="GeneID" id="70240227"/>
<keyword evidence="1" id="KW-0732">Signal</keyword>
<comment type="caution">
    <text evidence="2">The sequence shown here is derived from an EMBL/GenBank/DDBJ whole genome shotgun (WGS) entry which is preliminary data.</text>
</comment>
<reference evidence="2" key="1">
    <citation type="submission" date="2021-12" db="EMBL/GenBank/DDBJ databases">
        <title>Convergent genome expansion in fungi linked to evolution of root-endophyte symbiosis.</title>
        <authorList>
            <consortium name="DOE Joint Genome Institute"/>
            <person name="Ke Y.-H."/>
            <person name="Bonito G."/>
            <person name="Liao H.-L."/>
            <person name="Looney B."/>
            <person name="Rojas-Flechas A."/>
            <person name="Nash J."/>
            <person name="Hameed K."/>
            <person name="Schadt C."/>
            <person name="Martin F."/>
            <person name="Crous P.W."/>
            <person name="Miettinen O."/>
            <person name="Magnuson J.K."/>
            <person name="Labbe J."/>
            <person name="Jacobson D."/>
            <person name="Doktycz M.J."/>
            <person name="Veneault-Fourrey C."/>
            <person name="Kuo A."/>
            <person name="Mondo S."/>
            <person name="Calhoun S."/>
            <person name="Riley R."/>
            <person name="Ohm R."/>
            <person name="LaButti K."/>
            <person name="Andreopoulos B."/>
            <person name="Pangilinan J."/>
            <person name="Nolan M."/>
            <person name="Tritt A."/>
            <person name="Clum A."/>
            <person name="Lipzen A."/>
            <person name="Daum C."/>
            <person name="Barry K."/>
            <person name="Grigoriev I.V."/>
            <person name="Vilgalys R."/>
        </authorList>
    </citation>
    <scope>NUCLEOTIDE SEQUENCE</scope>
    <source>
        <strain evidence="2">PMI_201</strain>
    </source>
</reference>
<protein>
    <recommendedName>
        <fullName evidence="4">Secreted protein</fullName>
    </recommendedName>
</protein>
<dbReference type="Proteomes" id="UP001201262">
    <property type="component" value="Unassembled WGS sequence"/>
</dbReference>
<proteinExistence type="predicted"/>
<feature type="signal peptide" evidence="1">
    <location>
        <begin position="1"/>
        <end position="15"/>
    </location>
</feature>
<accession>A0AAD4KRD4</accession>
<dbReference type="RefSeq" id="XP_046069587.1">
    <property type="nucleotide sequence ID" value="XM_046209940.1"/>
</dbReference>